<evidence type="ECO:0000256" key="2">
    <source>
        <dbReference type="SAM" id="SignalP"/>
    </source>
</evidence>
<keyword evidence="2" id="KW-0732">Signal</keyword>
<feature type="chain" id="PRO_5038520578" evidence="2">
    <location>
        <begin position="25"/>
        <end position="373"/>
    </location>
</feature>
<dbReference type="Proteomes" id="UP000886800">
    <property type="component" value="Unassembled WGS sequence"/>
</dbReference>
<evidence type="ECO:0000256" key="1">
    <source>
        <dbReference type="SAM" id="MobiDB-lite"/>
    </source>
</evidence>
<feature type="region of interest" description="Disordered" evidence="1">
    <location>
        <begin position="346"/>
        <end position="373"/>
    </location>
</feature>
<feature type="signal peptide" evidence="2">
    <location>
        <begin position="1"/>
        <end position="24"/>
    </location>
</feature>
<evidence type="ECO:0000313" key="3">
    <source>
        <dbReference type="EMBL" id="HIX66281.1"/>
    </source>
</evidence>
<sequence length="373" mass="40838">MKKILSAMLASTMALSLAAVGVFAAQEHDLAPVTGMSVVDADGEPYAAADVTYTAGSLTMENVTPSSTIYIPVYDGSSAYDNVSDYYAKDFRDSKLYSFRVSKEENGSLIDSIEYVSQKNLGNYTGRPDWIKVVLKDSTMTSEEKFEGTVTFKARKSSDPAENLYTPANVASGDTVTLDLNLWINNEKVEGSDASADTGDRFYFEPDKNETNVLIWGDDRAALEFDADDDGATFYARLSVKSDGGIYREYGDPANADLYFYDFVGSPTIPSTARATLTLGVPWEEDDNAPDPLGCYIYQVDEDGRLTDVTDQFTYSEDEEEIPGWTTRTRTLGSYVLSDVELDVEVAGAEESEPSQEDDKEIPDTGRGGIPLL</sequence>
<evidence type="ECO:0000313" key="4">
    <source>
        <dbReference type="Proteomes" id="UP000886800"/>
    </source>
</evidence>
<feature type="compositionally biased region" description="Acidic residues" evidence="1">
    <location>
        <begin position="346"/>
        <end position="361"/>
    </location>
</feature>
<name>A0A9D2B7V5_9FIRM</name>
<reference evidence="3" key="2">
    <citation type="submission" date="2021-04" db="EMBL/GenBank/DDBJ databases">
        <authorList>
            <person name="Gilroy R."/>
        </authorList>
    </citation>
    <scope>NUCLEOTIDE SEQUENCE</scope>
    <source>
        <strain evidence="3">CHK188-5543</strain>
    </source>
</reference>
<comment type="caution">
    <text evidence="3">The sequence shown here is derived from an EMBL/GenBank/DDBJ whole genome shotgun (WGS) entry which is preliminary data.</text>
</comment>
<reference evidence="3" key="1">
    <citation type="journal article" date="2021" name="PeerJ">
        <title>Extensive microbial diversity within the chicken gut microbiome revealed by metagenomics and culture.</title>
        <authorList>
            <person name="Gilroy R."/>
            <person name="Ravi A."/>
            <person name="Getino M."/>
            <person name="Pursley I."/>
            <person name="Horton D.L."/>
            <person name="Alikhan N.F."/>
            <person name="Baker D."/>
            <person name="Gharbi K."/>
            <person name="Hall N."/>
            <person name="Watson M."/>
            <person name="Adriaenssens E.M."/>
            <person name="Foster-Nyarko E."/>
            <person name="Jarju S."/>
            <person name="Secka A."/>
            <person name="Antonio M."/>
            <person name="Oren A."/>
            <person name="Chaudhuri R.R."/>
            <person name="La Ragione R."/>
            <person name="Hildebrand F."/>
            <person name="Pallen M.J."/>
        </authorList>
    </citation>
    <scope>NUCLEOTIDE SEQUENCE</scope>
    <source>
        <strain evidence="3">CHK188-5543</strain>
    </source>
</reference>
<proteinExistence type="predicted"/>
<dbReference type="AlphaFoldDB" id="A0A9D2B7V5"/>
<gene>
    <name evidence="3" type="ORF">H9736_08545</name>
</gene>
<accession>A0A9D2B7V5</accession>
<protein>
    <submittedName>
        <fullName evidence="3">Uncharacterized protein</fullName>
    </submittedName>
</protein>
<organism evidence="3 4">
    <name type="scientific">Candidatus Anaerotruncus excrementipullorum</name>
    <dbReference type="NCBI Taxonomy" id="2838465"/>
    <lineage>
        <taxon>Bacteria</taxon>
        <taxon>Bacillati</taxon>
        <taxon>Bacillota</taxon>
        <taxon>Clostridia</taxon>
        <taxon>Eubacteriales</taxon>
        <taxon>Oscillospiraceae</taxon>
        <taxon>Anaerotruncus</taxon>
    </lineage>
</organism>
<dbReference type="EMBL" id="DXES01000179">
    <property type="protein sequence ID" value="HIX66281.1"/>
    <property type="molecule type" value="Genomic_DNA"/>
</dbReference>